<evidence type="ECO:0000313" key="2">
    <source>
        <dbReference type="Proteomes" id="UP001519332"/>
    </source>
</evidence>
<accession>A0ABS4TYM3</accession>
<gene>
    <name evidence="1" type="ORF">JOF56_009878</name>
</gene>
<keyword evidence="2" id="KW-1185">Reference proteome</keyword>
<proteinExistence type="predicted"/>
<dbReference type="Proteomes" id="UP001519332">
    <property type="component" value="Unassembled WGS sequence"/>
</dbReference>
<protein>
    <submittedName>
        <fullName evidence="1">Uncharacterized protein</fullName>
    </submittedName>
</protein>
<sequence length="60" mass="6378">MLPDLRVVSFVNYLSTNGVDLRHAAAEEARAQFGGTAAPVLSLILTETDATAILGHDDRP</sequence>
<reference evidence="1 2" key="1">
    <citation type="submission" date="2021-03" db="EMBL/GenBank/DDBJ databases">
        <title>Sequencing the genomes of 1000 actinobacteria strains.</title>
        <authorList>
            <person name="Klenk H.-P."/>
        </authorList>
    </citation>
    <scope>NUCLEOTIDE SEQUENCE [LARGE SCALE GENOMIC DNA]</scope>
    <source>
        <strain evidence="1 2">DSM 46670</strain>
    </source>
</reference>
<dbReference type="EMBL" id="JAGINW010000001">
    <property type="protein sequence ID" value="MBP2329493.1"/>
    <property type="molecule type" value="Genomic_DNA"/>
</dbReference>
<organism evidence="1 2">
    <name type="scientific">Kibdelosporangium banguiense</name>
    <dbReference type="NCBI Taxonomy" id="1365924"/>
    <lineage>
        <taxon>Bacteria</taxon>
        <taxon>Bacillati</taxon>
        <taxon>Actinomycetota</taxon>
        <taxon>Actinomycetes</taxon>
        <taxon>Pseudonocardiales</taxon>
        <taxon>Pseudonocardiaceae</taxon>
        <taxon>Kibdelosporangium</taxon>
    </lineage>
</organism>
<evidence type="ECO:0000313" key="1">
    <source>
        <dbReference type="EMBL" id="MBP2329493.1"/>
    </source>
</evidence>
<dbReference type="RefSeq" id="WP_245378725.1">
    <property type="nucleotide sequence ID" value="NZ_JAGINW010000001.1"/>
</dbReference>
<comment type="caution">
    <text evidence="1">The sequence shown here is derived from an EMBL/GenBank/DDBJ whole genome shotgun (WGS) entry which is preliminary data.</text>
</comment>
<name>A0ABS4TYM3_9PSEU</name>